<dbReference type="EMBL" id="QLOE01000003">
    <property type="protein sequence ID" value="RAO79450.1"/>
    <property type="molecule type" value="Genomic_DNA"/>
</dbReference>
<sequence>MFEDLLEFLHHLDISLLYFFNIQMRNPFFDFLMPIITFAGTQIFWIIISIILFAFLGDKGKRAAFTCLLALFLGYFLSESLKAIFQVPRPFEVIEWVRPSTIVGGYSLPSGHSIAAFSGFLILGVKYGKLPIFLLLAVLVGISRIYMGLHYPSDVIMGALLGILCALVSFRIEEKFFKFLKDKYQRG</sequence>
<dbReference type="Gene3D" id="1.20.144.10">
    <property type="entry name" value="Phosphatidic acid phosphatase type 2/haloperoxidase"/>
    <property type="match status" value="2"/>
</dbReference>
<dbReference type="AlphaFoldDB" id="A0A328PCE3"/>
<dbReference type="PANTHER" id="PTHR14969:SF13">
    <property type="entry name" value="AT30094P"/>
    <property type="match status" value="1"/>
</dbReference>
<feature type="domain" description="Phosphatidic acid phosphatase type 2/haloperoxidase" evidence="2">
    <location>
        <begin position="63"/>
        <end position="170"/>
    </location>
</feature>
<dbReference type="SUPFAM" id="SSF48317">
    <property type="entry name" value="Acid phosphatase/Vanadium-dependent haloperoxidase"/>
    <property type="match status" value="1"/>
</dbReference>
<feature type="transmembrane region" description="Helical" evidence="1">
    <location>
        <begin position="155"/>
        <end position="172"/>
    </location>
</feature>
<comment type="caution">
    <text evidence="3">The sequence shown here is derived from an EMBL/GenBank/DDBJ whole genome shotgun (WGS) entry which is preliminary data.</text>
</comment>
<dbReference type="Pfam" id="PF01569">
    <property type="entry name" value="PAP2"/>
    <property type="match status" value="1"/>
</dbReference>
<evidence type="ECO:0000313" key="3">
    <source>
        <dbReference type="EMBL" id="RAO79450.1"/>
    </source>
</evidence>
<dbReference type="OrthoDB" id="10182at2157"/>
<feature type="transmembrane region" description="Helical" evidence="1">
    <location>
        <begin position="132"/>
        <end position="149"/>
    </location>
</feature>
<feature type="transmembrane region" description="Helical" evidence="1">
    <location>
        <begin position="31"/>
        <end position="56"/>
    </location>
</feature>
<keyword evidence="1" id="KW-1133">Transmembrane helix</keyword>
<organism evidence="3 4">
    <name type="scientific">Methanothermobacter tenebrarum</name>
    <dbReference type="NCBI Taxonomy" id="680118"/>
    <lineage>
        <taxon>Archaea</taxon>
        <taxon>Methanobacteriati</taxon>
        <taxon>Methanobacteriota</taxon>
        <taxon>Methanomada group</taxon>
        <taxon>Methanobacteria</taxon>
        <taxon>Methanobacteriales</taxon>
        <taxon>Methanobacteriaceae</taxon>
        <taxon>Methanothermobacter</taxon>
    </lineage>
</organism>
<dbReference type="RefSeq" id="WP_112093737.1">
    <property type="nucleotide sequence ID" value="NZ_QLOE01000003.1"/>
</dbReference>
<dbReference type="PANTHER" id="PTHR14969">
    <property type="entry name" value="SPHINGOSINE-1-PHOSPHATE PHOSPHOHYDROLASE"/>
    <property type="match status" value="1"/>
</dbReference>
<name>A0A328PCE3_9EURY</name>
<dbReference type="InterPro" id="IPR036938">
    <property type="entry name" value="PAP2/HPO_sf"/>
</dbReference>
<keyword evidence="4" id="KW-1185">Reference proteome</keyword>
<evidence type="ECO:0000259" key="2">
    <source>
        <dbReference type="SMART" id="SM00014"/>
    </source>
</evidence>
<dbReference type="SMART" id="SM00014">
    <property type="entry name" value="acidPPc"/>
    <property type="match status" value="1"/>
</dbReference>
<evidence type="ECO:0000256" key="1">
    <source>
        <dbReference type="SAM" id="Phobius"/>
    </source>
</evidence>
<feature type="transmembrane region" description="Helical" evidence="1">
    <location>
        <begin position="63"/>
        <end position="85"/>
    </location>
</feature>
<gene>
    <name evidence="3" type="ORF">DPC56_03875</name>
</gene>
<keyword evidence="1" id="KW-0812">Transmembrane</keyword>
<protein>
    <submittedName>
        <fullName evidence="3">Phosphatase PAP2 family protein</fullName>
    </submittedName>
</protein>
<dbReference type="InterPro" id="IPR000326">
    <property type="entry name" value="PAP2/HPO"/>
</dbReference>
<keyword evidence="1" id="KW-0472">Membrane</keyword>
<reference evidence="3 4" key="1">
    <citation type="submission" date="2018-06" db="EMBL/GenBank/DDBJ databases">
        <title>Draft genome sequence of hyperthermophilic methanogen Methanothermobacter tenebrarum sp. MCM-B 1447.</title>
        <authorList>
            <person name="Pore S.D."/>
            <person name="Dagar S."/>
            <person name="Dhakephalkar P.K."/>
        </authorList>
    </citation>
    <scope>NUCLEOTIDE SEQUENCE [LARGE SCALE GENOMIC DNA]</scope>
    <source>
        <strain evidence="3 4">MCM B 1447</strain>
    </source>
</reference>
<feature type="transmembrane region" description="Helical" evidence="1">
    <location>
        <begin position="105"/>
        <end position="125"/>
    </location>
</feature>
<accession>A0A328PCE3</accession>
<dbReference type="Proteomes" id="UP000249782">
    <property type="component" value="Unassembled WGS sequence"/>
</dbReference>
<proteinExistence type="predicted"/>
<evidence type="ECO:0000313" key="4">
    <source>
        <dbReference type="Proteomes" id="UP000249782"/>
    </source>
</evidence>